<reference evidence="2 3" key="1">
    <citation type="journal article" date="2013" name="Int. J. Syst. Evol. Microbiol.">
        <title>Marinicauda pacifica gen. nov., sp. nov., a prosthecate alphaproteobacterium of the family Hyphomonadaceae isolated from deep seawater.</title>
        <authorList>
            <person name="Zhang X.Y."/>
            <person name="Li G.W."/>
            <person name="Wang C.S."/>
            <person name="Zhang Y.J."/>
            <person name="Xu X.W."/>
            <person name="Li H."/>
            <person name="Liu A."/>
            <person name="Liu C."/>
            <person name="Xie B.B."/>
            <person name="Qin Q.L."/>
            <person name="Xu Z."/>
            <person name="Chen X.L."/>
            <person name="Zhou B.C."/>
            <person name="Zhang Y.Z."/>
        </authorList>
    </citation>
    <scope>NUCLEOTIDE SEQUENCE [LARGE SCALE GENOMIC DNA]</scope>
    <source>
        <strain evidence="2 3">P-1 km-3</strain>
    </source>
</reference>
<gene>
    <name evidence="2" type="ORF">E5162_00865</name>
</gene>
<accession>A0A4S2HD18</accession>
<keyword evidence="3" id="KW-1185">Reference proteome</keyword>
<sequence length="209" mass="22349">MAHLAQITVPGCVPGCLALALTACVSPPTTDPAALDAGNWALDPAHARVSWQVRHLGLSWYTARFDAADASLELDPEHPENAKLTAIVQSASVSTGDAAFDETLRSSAWLDAERHPQIVFRSTSVEPNSATTARVHGELTLKGVTRDAVMETEFYGSTHNPLEGRQVIGFSGEISAEFEDFGVGAFPATNFIGQTVIVEIEAEFLEAQE</sequence>
<dbReference type="Proteomes" id="UP000305451">
    <property type="component" value="Unassembled WGS sequence"/>
</dbReference>
<dbReference type="Gene3D" id="2.40.128.110">
    <property type="entry name" value="Lipid/polyisoprenoid-binding, YceI-like"/>
    <property type="match status" value="1"/>
</dbReference>
<evidence type="ECO:0000259" key="1">
    <source>
        <dbReference type="SMART" id="SM00867"/>
    </source>
</evidence>
<organism evidence="2 3">
    <name type="scientific">Marinicauda pacifica</name>
    <dbReference type="NCBI Taxonomy" id="1133559"/>
    <lineage>
        <taxon>Bacteria</taxon>
        <taxon>Pseudomonadati</taxon>
        <taxon>Pseudomonadota</taxon>
        <taxon>Alphaproteobacteria</taxon>
        <taxon>Maricaulales</taxon>
        <taxon>Maricaulaceae</taxon>
        <taxon>Marinicauda</taxon>
    </lineage>
</organism>
<protein>
    <submittedName>
        <fullName evidence="2">Polyisoprenoid-binding protein</fullName>
    </submittedName>
</protein>
<proteinExistence type="predicted"/>
<dbReference type="RefSeq" id="WP_135943071.1">
    <property type="nucleotide sequence ID" value="NZ_BMEI01000001.1"/>
</dbReference>
<dbReference type="PANTHER" id="PTHR34406">
    <property type="entry name" value="PROTEIN YCEI"/>
    <property type="match status" value="1"/>
</dbReference>
<dbReference type="InterPro" id="IPR036761">
    <property type="entry name" value="TTHA0802/YceI-like_sf"/>
</dbReference>
<evidence type="ECO:0000313" key="3">
    <source>
        <dbReference type="Proteomes" id="UP000305451"/>
    </source>
</evidence>
<comment type="caution">
    <text evidence="2">The sequence shown here is derived from an EMBL/GenBank/DDBJ whole genome shotgun (WGS) entry which is preliminary data.</text>
</comment>
<dbReference type="Pfam" id="PF04264">
    <property type="entry name" value="YceI"/>
    <property type="match status" value="1"/>
</dbReference>
<feature type="domain" description="Lipid/polyisoprenoid-binding YceI-like" evidence="1">
    <location>
        <begin position="39"/>
        <end position="205"/>
    </location>
</feature>
<dbReference type="OrthoDB" id="9811006at2"/>
<dbReference type="PANTHER" id="PTHR34406:SF1">
    <property type="entry name" value="PROTEIN YCEI"/>
    <property type="match status" value="1"/>
</dbReference>
<evidence type="ECO:0000313" key="2">
    <source>
        <dbReference type="EMBL" id="TGY93876.1"/>
    </source>
</evidence>
<name>A0A4S2HD18_9PROT</name>
<dbReference type="AlphaFoldDB" id="A0A4S2HD18"/>
<dbReference type="InterPro" id="IPR007372">
    <property type="entry name" value="Lipid/polyisoprenoid-bd_YceI"/>
</dbReference>
<dbReference type="SUPFAM" id="SSF101874">
    <property type="entry name" value="YceI-like"/>
    <property type="match status" value="1"/>
</dbReference>
<dbReference type="EMBL" id="SRXV01000001">
    <property type="protein sequence ID" value="TGY93876.1"/>
    <property type="molecule type" value="Genomic_DNA"/>
</dbReference>
<dbReference type="SMART" id="SM00867">
    <property type="entry name" value="YceI"/>
    <property type="match status" value="1"/>
</dbReference>